<dbReference type="InterPro" id="IPR006195">
    <property type="entry name" value="aa-tRNA-synth_II"/>
</dbReference>
<dbReference type="InterPro" id="IPR002316">
    <property type="entry name" value="Pro-tRNA-ligase_IIa"/>
</dbReference>
<dbReference type="GO" id="GO:0005739">
    <property type="term" value="C:mitochondrion"/>
    <property type="evidence" value="ECO:0007669"/>
    <property type="project" value="TreeGrafter"/>
</dbReference>
<dbReference type="Pfam" id="PF00587">
    <property type="entry name" value="tRNA-synt_2b"/>
    <property type="match status" value="1"/>
</dbReference>
<evidence type="ECO:0000256" key="3">
    <source>
        <dbReference type="ARBA" id="ARBA00022741"/>
    </source>
</evidence>
<dbReference type="CDD" id="cd00779">
    <property type="entry name" value="ProRS_core_prok"/>
    <property type="match status" value="1"/>
</dbReference>
<dbReference type="InterPro" id="IPR045864">
    <property type="entry name" value="aa-tRNA-synth_II/BPL/LPL"/>
</dbReference>
<dbReference type="EMBL" id="JAIFRP010000006">
    <property type="protein sequence ID" value="KAK2588290.1"/>
    <property type="molecule type" value="Genomic_DNA"/>
</dbReference>
<protein>
    <recommendedName>
        <fullName evidence="1">proline--tRNA ligase</fullName>
        <ecNumber evidence="1">6.1.1.15</ecNumber>
    </recommendedName>
    <alternativeName>
        <fullName evidence="7">Prolyl-tRNA synthetase</fullName>
    </alternativeName>
</protein>
<feature type="domain" description="Aminoacyl-transfer RNA synthetases class-II family profile" evidence="9">
    <location>
        <begin position="49"/>
        <end position="327"/>
    </location>
</feature>
<dbReference type="Gene3D" id="3.40.50.800">
    <property type="entry name" value="Anticodon-binding domain"/>
    <property type="match status" value="1"/>
</dbReference>
<dbReference type="Pfam" id="PF03129">
    <property type="entry name" value="HGTP_anticodon"/>
    <property type="match status" value="1"/>
</dbReference>
<evidence type="ECO:0000256" key="4">
    <source>
        <dbReference type="ARBA" id="ARBA00022840"/>
    </source>
</evidence>
<organism evidence="10 11">
    <name type="scientific">Odynerus spinipes</name>
    <dbReference type="NCBI Taxonomy" id="1348599"/>
    <lineage>
        <taxon>Eukaryota</taxon>
        <taxon>Metazoa</taxon>
        <taxon>Ecdysozoa</taxon>
        <taxon>Arthropoda</taxon>
        <taxon>Hexapoda</taxon>
        <taxon>Insecta</taxon>
        <taxon>Pterygota</taxon>
        <taxon>Neoptera</taxon>
        <taxon>Endopterygota</taxon>
        <taxon>Hymenoptera</taxon>
        <taxon>Apocrita</taxon>
        <taxon>Aculeata</taxon>
        <taxon>Vespoidea</taxon>
        <taxon>Vespidae</taxon>
        <taxon>Eumeninae</taxon>
        <taxon>Odynerus</taxon>
    </lineage>
</organism>
<comment type="caution">
    <text evidence="10">The sequence shown here is derived from an EMBL/GenBank/DDBJ whole genome shotgun (WGS) entry which is preliminary data.</text>
</comment>
<dbReference type="InterPro" id="IPR050062">
    <property type="entry name" value="Pro-tRNA_synthetase"/>
</dbReference>
<evidence type="ECO:0000256" key="7">
    <source>
        <dbReference type="ARBA" id="ARBA00029731"/>
    </source>
</evidence>
<accession>A0AAD9VW93</accession>
<dbReference type="PROSITE" id="PS50862">
    <property type="entry name" value="AA_TRNA_LIGASE_II"/>
    <property type="match status" value="1"/>
</dbReference>
<dbReference type="InterPro" id="IPR033730">
    <property type="entry name" value="ProRS_core_prok"/>
</dbReference>
<evidence type="ECO:0000313" key="10">
    <source>
        <dbReference type="EMBL" id="KAK2588290.1"/>
    </source>
</evidence>
<evidence type="ECO:0000259" key="9">
    <source>
        <dbReference type="PROSITE" id="PS50862"/>
    </source>
</evidence>
<reference evidence="10" key="1">
    <citation type="submission" date="2021-08" db="EMBL/GenBank/DDBJ databases">
        <authorList>
            <person name="Misof B."/>
            <person name="Oliver O."/>
            <person name="Podsiadlowski L."/>
            <person name="Donath A."/>
            <person name="Peters R."/>
            <person name="Mayer C."/>
            <person name="Rust J."/>
            <person name="Gunkel S."/>
            <person name="Lesny P."/>
            <person name="Martin S."/>
            <person name="Oeyen J.P."/>
            <person name="Petersen M."/>
            <person name="Panagiotis P."/>
            <person name="Wilbrandt J."/>
            <person name="Tanja T."/>
        </authorList>
    </citation>
    <scope>NUCLEOTIDE SEQUENCE</scope>
    <source>
        <strain evidence="10">GBR_01_08_01A</strain>
        <tissue evidence="10">Thorax + abdomen</tissue>
    </source>
</reference>
<keyword evidence="6" id="KW-0030">Aminoacyl-tRNA synthetase</keyword>
<dbReference type="SUPFAM" id="SSF52954">
    <property type="entry name" value="Class II aaRS ABD-related"/>
    <property type="match status" value="1"/>
</dbReference>
<name>A0AAD9VW93_9HYME</name>
<dbReference type="PANTHER" id="PTHR42753:SF10">
    <property type="entry name" value="PROLINE--TRNA LIGASE, MITOCHONDRIAL-RELATED"/>
    <property type="match status" value="1"/>
</dbReference>
<dbReference type="Proteomes" id="UP001258017">
    <property type="component" value="Unassembled WGS sequence"/>
</dbReference>
<comment type="catalytic activity">
    <reaction evidence="8">
        <text>tRNA(Pro) + L-proline + ATP = L-prolyl-tRNA(Pro) + AMP + diphosphate</text>
        <dbReference type="Rhea" id="RHEA:14305"/>
        <dbReference type="Rhea" id="RHEA-COMP:9700"/>
        <dbReference type="Rhea" id="RHEA-COMP:9702"/>
        <dbReference type="ChEBI" id="CHEBI:30616"/>
        <dbReference type="ChEBI" id="CHEBI:33019"/>
        <dbReference type="ChEBI" id="CHEBI:60039"/>
        <dbReference type="ChEBI" id="CHEBI:78442"/>
        <dbReference type="ChEBI" id="CHEBI:78532"/>
        <dbReference type="ChEBI" id="CHEBI:456215"/>
        <dbReference type="EC" id="6.1.1.15"/>
    </reaction>
</comment>
<sequence>MANIKYNKISRLSQILKSTNLTLPDVFDKSEIVSKGYVNMINNGIIKPVNRGMHVLLPLGFRVLDKLTKLIDREMLNIGAQRILLPALTATKLWKKTGRYEPDNNELFKVTDRYEKEYVLSPTFEEGVCDVLSKLGPISSKILPLKLYQISSKWRDEMKPRLGLLRSREFIMKDLYTFDANLDDATNTYNLVCEAYTKIFKQLGIEYIKAEGDAGSIGGSLSHEYHYLSKVGEDIVLACKSCNYYVNKNVHTQSECPHCNKSLLKHNAIEVGHTFLLDTKYSQPLKVLYKEQNVEKPLVMGCFGIGLSRIMAAAVEILSTNEELRWPSGLAPYTVTIIPPKSGSKEEAAVSYVETINEILCRLGIDAVVDDRTGLTIGKRVLYTRTVGCPYAIILGKSVISKSMFELYDVYNDKYHAVTLEGISDYFMDRNSKEPENILLQENRS</sequence>
<dbReference type="InterPro" id="IPR004154">
    <property type="entry name" value="Anticodon-bd"/>
</dbReference>
<evidence type="ECO:0000256" key="1">
    <source>
        <dbReference type="ARBA" id="ARBA00012831"/>
    </source>
</evidence>
<dbReference type="SUPFAM" id="SSF55681">
    <property type="entry name" value="Class II aaRS and biotin synthetases"/>
    <property type="match status" value="1"/>
</dbReference>
<reference evidence="10" key="2">
    <citation type="journal article" date="2023" name="Commun. Biol.">
        <title>Intrasexual cuticular hydrocarbon dimorphism in a wasp sheds light on hydrocarbon biosynthesis genes in Hymenoptera.</title>
        <authorList>
            <person name="Moris V.C."/>
            <person name="Podsiadlowski L."/>
            <person name="Martin S."/>
            <person name="Oeyen J.P."/>
            <person name="Donath A."/>
            <person name="Petersen M."/>
            <person name="Wilbrandt J."/>
            <person name="Misof B."/>
            <person name="Liedtke D."/>
            <person name="Thamm M."/>
            <person name="Scheiner R."/>
            <person name="Schmitt T."/>
            <person name="Niehuis O."/>
        </authorList>
    </citation>
    <scope>NUCLEOTIDE SEQUENCE</scope>
    <source>
        <strain evidence="10">GBR_01_08_01A</strain>
    </source>
</reference>
<keyword evidence="4" id="KW-0067">ATP-binding</keyword>
<keyword evidence="5" id="KW-0648">Protein biosynthesis</keyword>
<evidence type="ECO:0000256" key="2">
    <source>
        <dbReference type="ARBA" id="ARBA00022598"/>
    </source>
</evidence>
<dbReference type="GO" id="GO:0004827">
    <property type="term" value="F:proline-tRNA ligase activity"/>
    <property type="evidence" value="ECO:0007669"/>
    <property type="project" value="UniProtKB-EC"/>
</dbReference>
<dbReference type="PANTHER" id="PTHR42753">
    <property type="entry name" value="MITOCHONDRIAL RIBOSOME PROTEIN L39/PROLYL-TRNA LIGASE FAMILY MEMBER"/>
    <property type="match status" value="1"/>
</dbReference>
<keyword evidence="3" id="KW-0547">Nucleotide-binding</keyword>
<proteinExistence type="predicted"/>
<gene>
    <name evidence="10" type="ORF">KPH14_004310</name>
</gene>
<evidence type="ECO:0000256" key="8">
    <source>
        <dbReference type="ARBA" id="ARBA00047671"/>
    </source>
</evidence>
<evidence type="ECO:0000256" key="6">
    <source>
        <dbReference type="ARBA" id="ARBA00023146"/>
    </source>
</evidence>
<dbReference type="InterPro" id="IPR002314">
    <property type="entry name" value="aa-tRNA-synt_IIb"/>
</dbReference>
<dbReference type="PRINTS" id="PR01046">
    <property type="entry name" value="TRNASYNTHPRO"/>
</dbReference>
<keyword evidence="11" id="KW-1185">Reference proteome</keyword>
<keyword evidence="2" id="KW-0436">Ligase</keyword>
<dbReference type="EC" id="6.1.1.15" evidence="1"/>
<evidence type="ECO:0000313" key="11">
    <source>
        <dbReference type="Proteomes" id="UP001258017"/>
    </source>
</evidence>
<dbReference type="AlphaFoldDB" id="A0AAD9VW93"/>
<dbReference type="GO" id="GO:0006433">
    <property type="term" value="P:prolyl-tRNA aminoacylation"/>
    <property type="evidence" value="ECO:0007669"/>
    <property type="project" value="InterPro"/>
</dbReference>
<dbReference type="GO" id="GO:0005524">
    <property type="term" value="F:ATP binding"/>
    <property type="evidence" value="ECO:0007669"/>
    <property type="project" value="UniProtKB-KW"/>
</dbReference>
<dbReference type="InterPro" id="IPR036621">
    <property type="entry name" value="Anticodon-bd_dom_sf"/>
</dbReference>
<evidence type="ECO:0000256" key="5">
    <source>
        <dbReference type="ARBA" id="ARBA00022917"/>
    </source>
</evidence>
<dbReference type="Gene3D" id="3.30.930.10">
    <property type="entry name" value="Bira Bifunctional Protein, Domain 2"/>
    <property type="match status" value="1"/>
</dbReference>